<comment type="caution">
    <text evidence="1">The sequence shown here is derived from an EMBL/GenBank/DDBJ whole genome shotgun (WGS) entry which is preliminary data.</text>
</comment>
<reference evidence="1" key="1">
    <citation type="submission" date="2019-03" db="EMBL/GenBank/DDBJ databases">
        <title>Single cell metagenomics reveals metabolic interactions within the superorganism composed of flagellate Streblomastix strix and complex community of Bacteroidetes bacteria on its surface.</title>
        <authorList>
            <person name="Treitli S.C."/>
            <person name="Kolisko M."/>
            <person name="Husnik F."/>
            <person name="Keeling P."/>
            <person name="Hampl V."/>
        </authorList>
    </citation>
    <scope>NUCLEOTIDE SEQUENCE</scope>
    <source>
        <strain evidence="1">STM</strain>
    </source>
</reference>
<gene>
    <name evidence="1" type="ORF">EZS27_017690</name>
</gene>
<protein>
    <recommendedName>
        <fullName evidence="2">Transposase DDE domain-containing protein</fullName>
    </recommendedName>
</protein>
<proteinExistence type="predicted"/>
<evidence type="ECO:0008006" key="2">
    <source>
        <dbReference type="Google" id="ProtNLM"/>
    </source>
</evidence>
<dbReference type="EMBL" id="SNRY01001052">
    <property type="protein sequence ID" value="KAA6333959.1"/>
    <property type="molecule type" value="Genomic_DNA"/>
</dbReference>
<evidence type="ECO:0000313" key="1">
    <source>
        <dbReference type="EMBL" id="KAA6333959.1"/>
    </source>
</evidence>
<sequence>MSTPPITRDKNNYKIRNWKSYNKSLCQRGSLSLWLEDSLMEEWKQVSKKQKEVG</sequence>
<organism evidence="1">
    <name type="scientific">termite gut metagenome</name>
    <dbReference type="NCBI Taxonomy" id="433724"/>
    <lineage>
        <taxon>unclassified sequences</taxon>
        <taxon>metagenomes</taxon>
        <taxon>organismal metagenomes</taxon>
    </lineage>
</organism>
<dbReference type="AlphaFoldDB" id="A0A5J4RK09"/>
<accession>A0A5J4RK09</accession>
<name>A0A5J4RK09_9ZZZZ</name>